<protein>
    <submittedName>
        <fullName evidence="2">Uncharacterized protein</fullName>
    </submittedName>
</protein>
<sequence>MTDQSVKSSTGEGAIWEDTVILAFRDLQWSYWLREEVQLRSASKQDFGTLWESGPAGAYKLDDRAESALGDMLASNKGRYFLMEFKAERSGHSDERGKSMFERVANFLTEPDDKTARFREIADKCHFGVFATDIDPTSKAKKNAKKIEKVPNSRIQLWLGAHPYLDWVYLSLKEVLDDPKSKEKIQNLVDTNSRVNGFLSDLESNVSDKWEVFGSTRWGKDTLKQAFLRQRVKSKKVELANLILERFDLLEEALKGRGNLFYHIKQRLRHTQIQAIDTLPFEKMVFGPPPDLTEGDERLPTGATAQEMREYLRLLIGISGPGQPPTPTGGWPGDDLRFNLVSVDRSSGRMEVILTVLTGKQLYEQLPDEVQGTAHKGTLAVNGKGEEREHEDEV</sequence>
<proteinExistence type="predicted"/>
<dbReference type="Proteomes" id="UP000177515">
    <property type="component" value="Chromosome 1"/>
</dbReference>
<evidence type="ECO:0000313" key="3">
    <source>
        <dbReference type="Proteomes" id="UP000177515"/>
    </source>
</evidence>
<name>A0ABM6F327_9BURK</name>
<feature type="region of interest" description="Disordered" evidence="1">
    <location>
        <begin position="374"/>
        <end position="394"/>
    </location>
</feature>
<evidence type="ECO:0000256" key="1">
    <source>
        <dbReference type="SAM" id="MobiDB-lite"/>
    </source>
</evidence>
<dbReference type="EMBL" id="CP017754">
    <property type="protein sequence ID" value="AOZ05827.1"/>
    <property type="molecule type" value="Genomic_DNA"/>
</dbReference>
<dbReference type="RefSeq" id="WP_071068872.1">
    <property type="nucleotide sequence ID" value="NZ_CP017754.1"/>
</dbReference>
<gene>
    <name evidence="2" type="ORF">BKK80_08385</name>
</gene>
<evidence type="ECO:0000313" key="2">
    <source>
        <dbReference type="EMBL" id="AOZ05827.1"/>
    </source>
</evidence>
<organism evidence="2 3">
    <name type="scientific">Cupriavidus malaysiensis</name>
    <dbReference type="NCBI Taxonomy" id="367825"/>
    <lineage>
        <taxon>Bacteria</taxon>
        <taxon>Pseudomonadati</taxon>
        <taxon>Pseudomonadota</taxon>
        <taxon>Betaproteobacteria</taxon>
        <taxon>Burkholderiales</taxon>
        <taxon>Burkholderiaceae</taxon>
        <taxon>Cupriavidus</taxon>
    </lineage>
</organism>
<reference evidence="2 3" key="1">
    <citation type="submission" date="2016-10" db="EMBL/GenBank/DDBJ databases">
        <title>Complete genome sequences of three Cupriavidus strains isolated from various Malaysian environments.</title>
        <authorList>
            <person name="Abdullah A.A.-A."/>
            <person name="Shafie N.A.H."/>
            <person name="Lau N.S."/>
        </authorList>
    </citation>
    <scope>NUCLEOTIDE SEQUENCE [LARGE SCALE GENOMIC DNA]</scope>
    <source>
        <strain evidence="2 3">USMAA1020</strain>
    </source>
</reference>
<accession>A0ABM6F327</accession>
<keyword evidence="3" id="KW-1185">Reference proteome</keyword>